<feature type="domain" description="Helicase C-terminal" evidence="14">
    <location>
        <begin position="234"/>
        <end position="380"/>
    </location>
</feature>
<dbReference type="Pfam" id="PF16124">
    <property type="entry name" value="RecQ_Zn_bind"/>
    <property type="match status" value="1"/>
</dbReference>
<dbReference type="CDD" id="cd17920">
    <property type="entry name" value="DEXHc_RecQ"/>
    <property type="match status" value="1"/>
</dbReference>
<dbReference type="GO" id="GO:0006281">
    <property type="term" value="P:DNA repair"/>
    <property type="evidence" value="ECO:0007669"/>
    <property type="project" value="TreeGrafter"/>
</dbReference>
<keyword evidence="3" id="KW-0547">Nucleotide-binding</keyword>
<dbReference type="SUPFAM" id="SSF52540">
    <property type="entry name" value="P-loop containing nucleoside triphosphate hydrolases"/>
    <property type="match status" value="1"/>
</dbReference>
<keyword evidence="4" id="KW-0378">Hydrolase</keyword>
<keyword evidence="2" id="KW-0479">Metal-binding</keyword>
<dbReference type="PROSITE" id="PS51194">
    <property type="entry name" value="HELICASE_CTER"/>
    <property type="match status" value="1"/>
</dbReference>
<evidence type="ECO:0000256" key="8">
    <source>
        <dbReference type="ARBA" id="ARBA00023235"/>
    </source>
</evidence>
<dbReference type="SMART" id="SM00490">
    <property type="entry name" value="HELICc"/>
    <property type="match status" value="1"/>
</dbReference>
<dbReference type="GO" id="GO:0046872">
    <property type="term" value="F:metal ion binding"/>
    <property type="evidence" value="ECO:0007669"/>
    <property type="project" value="UniProtKB-KW"/>
</dbReference>
<dbReference type="GO" id="GO:0005524">
    <property type="term" value="F:ATP binding"/>
    <property type="evidence" value="ECO:0007669"/>
    <property type="project" value="UniProtKB-KW"/>
</dbReference>
<evidence type="ECO:0000256" key="1">
    <source>
        <dbReference type="ARBA" id="ARBA00005446"/>
    </source>
</evidence>
<dbReference type="InterPro" id="IPR011545">
    <property type="entry name" value="DEAD/DEAH_box_helicase_dom"/>
</dbReference>
<dbReference type="InterPro" id="IPR014001">
    <property type="entry name" value="Helicase_ATP-bd"/>
</dbReference>
<comment type="similarity">
    <text evidence="1">Belongs to the helicase family. RecQ subfamily.</text>
</comment>
<organism evidence="15 16">
    <name type="scientific">Ramlibacter albus</name>
    <dbReference type="NCBI Taxonomy" id="2079448"/>
    <lineage>
        <taxon>Bacteria</taxon>
        <taxon>Pseudomonadati</taxon>
        <taxon>Pseudomonadota</taxon>
        <taxon>Betaproteobacteria</taxon>
        <taxon>Burkholderiales</taxon>
        <taxon>Comamonadaceae</taxon>
        <taxon>Ramlibacter</taxon>
    </lineage>
</organism>
<dbReference type="EC" id="5.6.2.4" evidence="10"/>
<evidence type="ECO:0000256" key="11">
    <source>
        <dbReference type="ARBA" id="ARBA00044535"/>
    </source>
</evidence>
<dbReference type="GO" id="GO:0016787">
    <property type="term" value="F:hydrolase activity"/>
    <property type="evidence" value="ECO:0007669"/>
    <property type="project" value="UniProtKB-KW"/>
</dbReference>
<dbReference type="SMART" id="SM00487">
    <property type="entry name" value="DEXDc"/>
    <property type="match status" value="1"/>
</dbReference>
<keyword evidence="8" id="KW-0413">Isomerase</keyword>
<dbReference type="GO" id="GO:0030894">
    <property type="term" value="C:replisome"/>
    <property type="evidence" value="ECO:0007669"/>
    <property type="project" value="TreeGrafter"/>
</dbReference>
<feature type="domain" description="Helicase ATP-binding" evidence="13">
    <location>
        <begin position="39"/>
        <end position="207"/>
    </location>
</feature>
<dbReference type="GO" id="GO:0009378">
    <property type="term" value="F:four-way junction helicase activity"/>
    <property type="evidence" value="ECO:0007669"/>
    <property type="project" value="TreeGrafter"/>
</dbReference>
<dbReference type="Pfam" id="PF00271">
    <property type="entry name" value="Helicase_C"/>
    <property type="match status" value="1"/>
</dbReference>
<dbReference type="AlphaFoldDB" id="A0A923M8Z7"/>
<dbReference type="Pfam" id="PF00270">
    <property type="entry name" value="DEAD"/>
    <property type="match status" value="1"/>
</dbReference>
<keyword evidence="7" id="KW-0238">DNA-binding</keyword>
<evidence type="ECO:0000256" key="5">
    <source>
        <dbReference type="ARBA" id="ARBA00022806"/>
    </source>
</evidence>
<comment type="catalytic activity">
    <reaction evidence="9">
        <text>Couples ATP hydrolysis with the unwinding of duplex DNA by translocating in the 3'-5' direction.</text>
        <dbReference type="EC" id="5.6.2.4"/>
    </reaction>
</comment>
<gene>
    <name evidence="15" type="ORF">H8R02_11530</name>
</gene>
<evidence type="ECO:0000256" key="10">
    <source>
        <dbReference type="ARBA" id="ARBA00034808"/>
    </source>
</evidence>
<dbReference type="Proteomes" id="UP000596827">
    <property type="component" value="Unassembled WGS sequence"/>
</dbReference>
<evidence type="ECO:0000256" key="2">
    <source>
        <dbReference type="ARBA" id="ARBA00022723"/>
    </source>
</evidence>
<evidence type="ECO:0000256" key="4">
    <source>
        <dbReference type="ARBA" id="ARBA00022801"/>
    </source>
</evidence>
<proteinExistence type="inferred from homology"/>
<dbReference type="InterPro" id="IPR027417">
    <property type="entry name" value="P-loop_NTPase"/>
</dbReference>
<dbReference type="PROSITE" id="PS51192">
    <property type="entry name" value="HELICASE_ATP_BIND_1"/>
    <property type="match status" value="1"/>
</dbReference>
<evidence type="ECO:0000256" key="9">
    <source>
        <dbReference type="ARBA" id="ARBA00034617"/>
    </source>
</evidence>
<dbReference type="InterPro" id="IPR004589">
    <property type="entry name" value="DNA_helicase_ATP-dep_RecQ"/>
</dbReference>
<protein>
    <recommendedName>
        <fullName evidence="11">ATP-dependent DNA helicase RecQ</fullName>
        <ecNumber evidence="10">5.6.2.4</ecNumber>
    </recommendedName>
    <alternativeName>
        <fullName evidence="12">DNA 3'-5' helicase RecQ</fullName>
    </alternativeName>
</protein>
<evidence type="ECO:0000259" key="14">
    <source>
        <dbReference type="PROSITE" id="PS51194"/>
    </source>
</evidence>
<dbReference type="InterPro" id="IPR032284">
    <property type="entry name" value="RecQ_Zn-bd"/>
</dbReference>
<dbReference type="GO" id="GO:0003677">
    <property type="term" value="F:DNA binding"/>
    <property type="evidence" value="ECO:0007669"/>
    <property type="project" value="UniProtKB-KW"/>
</dbReference>
<name>A0A923M8Z7_9BURK</name>
<dbReference type="InterPro" id="IPR001650">
    <property type="entry name" value="Helicase_C-like"/>
</dbReference>
<evidence type="ECO:0000256" key="3">
    <source>
        <dbReference type="ARBA" id="ARBA00022741"/>
    </source>
</evidence>
<accession>A0A923M8Z7</accession>
<keyword evidence="16" id="KW-1185">Reference proteome</keyword>
<keyword evidence="5 15" id="KW-0347">Helicase</keyword>
<sequence length="593" mass="64877">MTAPRRSPRARPLTARQVDAVLRGTFGLRRLRPGQRAVIERVLRGEPTLAVMPTGSGKSLCYQLPALLMPGLTLVVSPLIALMKDQCESLRELGVEAVQLNSALGSAELQEAEAAIADGRAKIAMTTPERLQDAGFRELLHGREVSLVAVDEAHCISQWGHDFRPAFLEIAPQLAQLGRPVVLALTATAQEDVARDICSQLGIPPEGVVNTSAHRANLDLRVESMAGDADKLRRAVQLVRKLEGSGIVYCATIKAATAVHEALHAADEPAGIYHGKLPVAERSAQQEAFMEGRCRVMVATNAFGLGIDKADIRFVLHYQLPPTLESYYQEAGRAGRDGEPARCTLLFLRGDKAVQQFFMAGRYPTGEDADAIVAALREPAPDGDSWTLALLQGRLARPRNKLQVALGLLRKHGVVEADADGAIRLLKHKLKAEEVDALMDSYGKRRDLDREGLERMVFYAQTGQCRWRVLLEHLDGEAPFERCEHCDNCRRIAAHEKVVEHLAQESDDEEVAGESTVQLSRGDIVMVKRYGRGIVEQSTALEVTVAFADGTRRAFLPQYVAKYRARRGKAASTQADGRALPGRVLPALERSEG</sequence>
<evidence type="ECO:0000259" key="13">
    <source>
        <dbReference type="PROSITE" id="PS51192"/>
    </source>
</evidence>
<dbReference type="PANTHER" id="PTHR13710:SF105">
    <property type="entry name" value="ATP-DEPENDENT DNA HELICASE Q1"/>
    <property type="match status" value="1"/>
</dbReference>
<dbReference type="GO" id="GO:0005737">
    <property type="term" value="C:cytoplasm"/>
    <property type="evidence" value="ECO:0007669"/>
    <property type="project" value="TreeGrafter"/>
</dbReference>
<dbReference type="PANTHER" id="PTHR13710">
    <property type="entry name" value="DNA HELICASE RECQ FAMILY MEMBER"/>
    <property type="match status" value="1"/>
</dbReference>
<dbReference type="EMBL" id="JACORU010000003">
    <property type="protein sequence ID" value="MBC5765086.1"/>
    <property type="molecule type" value="Genomic_DNA"/>
</dbReference>
<keyword evidence="6" id="KW-0067">ATP-binding</keyword>
<evidence type="ECO:0000256" key="7">
    <source>
        <dbReference type="ARBA" id="ARBA00023125"/>
    </source>
</evidence>
<evidence type="ECO:0000313" key="15">
    <source>
        <dbReference type="EMBL" id="MBC5765086.1"/>
    </source>
</evidence>
<comment type="caution">
    <text evidence="15">The sequence shown here is derived from an EMBL/GenBank/DDBJ whole genome shotgun (WGS) entry which is preliminary data.</text>
</comment>
<evidence type="ECO:0000313" key="16">
    <source>
        <dbReference type="Proteomes" id="UP000596827"/>
    </source>
</evidence>
<dbReference type="GO" id="GO:0043138">
    <property type="term" value="F:3'-5' DNA helicase activity"/>
    <property type="evidence" value="ECO:0007669"/>
    <property type="project" value="UniProtKB-EC"/>
</dbReference>
<dbReference type="GO" id="GO:0043590">
    <property type="term" value="C:bacterial nucleoid"/>
    <property type="evidence" value="ECO:0007669"/>
    <property type="project" value="TreeGrafter"/>
</dbReference>
<dbReference type="GO" id="GO:0006310">
    <property type="term" value="P:DNA recombination"/>
    <property type="evidence" value="ECO:0007669"/>
    <property type="project" value="InterPro"/>
</dbReference>
<evidence type="ECO:0000256" key="12">
    <source>
        <dbReference type="ARBA" id="ARBA00044550"/>
    </source>
</evidence>
<dbReference type="Gene3D" id="3.40.50.300">
    <property type="entry name" value="P-loop containing nucleotide triphosphate hydrolases"/>
    <property type="match status" value="2"/>
</dbReference>
<dbReference type="NCBIfam" id="TIGR00614">
    <property type="entry name" value="recQ_fam"/>
    <property type="match status" value="1"/>
</dbReference>
<reference evidence="15" key="1">
    <citation type="submission" date="2020-08" db="EMBL/GenBank/DDBJ databases">
        <title>Ramlibacter sp. GTP1 16S ribosomal RNA gene genome sequencing and assembly.</title>
        <authorList>
            <person name="Kang M."/>
        </authorList>
    </citation>
    <scope>NUCLEOTIDE SEQUENCE</scope>
    <source>
        <strain evidence="15">GTP1</strain>
    </source>
</reference>
<evidence type="ECO:0000256" key="6">
    <source>
        <dbReference type="ARBA" id="ARBA00022840"/>
    </source>
</evidence>